<dbReference type="Gene3D" id="3.40.50.10320">
    <property type="entry name" value="LmbE-like"/>
    <property type="match status" value="1"/>
</dbReference>
<reference evidence="1 2" key="1">
    <citation type="submission" date="2018-11" db="EMBL/GenBank/DDBJ databases">
        <authorList>
            <person name="Na S.W."/>
            <person name="Baik M."/>
        </authorList>
    </citation>
    <scope>NUCLEOTIDE SEQUENCE [LARGE SCALE GENOMIC DNA]</scope>
    <source>
        <strain evidence="1 2">E39</strain>
    </source>
</reference>
<dbReference type="Proteomes" id="UP000249375">
    <property type="component" value="Chromosome"/>
</dbReference>
<dbReference type="GO" id="GO:0016811">
    <property type="term" value="F:hydrolase activity, acting on carbon-nitrogen (but not peptide) bonds, in linear amides"/>
    <property type="evidence" value="ECO:0007669"/>
    <property type="project" value="TreeGrafter"/>
</dbReference>
<protein>
    <submittedName>
        <fullName evidence="1">PIG-L family deacetylase</fullName>
    </submittedName>
</protein>
<dbReference type="KEGG" id="alq:C7Y71_010525"/>
<gene>
    <name evidence="1" type="ORF">C7Y71_010525</name>
</gene>
<organism evidence="1 2">
    <name type="scientific">Pseudoprevotella muciniphila</name>
    <dbReference type="NCBI Taxonomy" id="2133944"/>
    <lineage>
        <taxon>Bacteria</taxon>
        <taxon>Pseudomonadati</taxon>
        <taxon>Bacteroidota</taxon>
        <taxon>Bacteroidia</taxon>
        <taxon>Bacteroidales</taxon>
        <taxon>Prevotellaceae</taxon>
        <taxon>Pseudoprevotella</taxon>
    </lineage>
</organism>
<dbReference type="InterPro" id="IPR024078">
    <property type="entry name" value="LmbE-like_dom_sf"/>
</dbReference>
<sequence>MKNFIRYIRIYVIRLLARILGKSGDIGDNILLIAPHPDDEIIGCGGLIQRYTPGKCVNVVILTGGGASHHGCCDTSADDIKRERRNMAQRINAEIGLPKGCLHLLDFEDGNISTGDSVQEAKLLKIIQEVQPDAILFPIQQGEGWSDHIAAGDIVKRLISAHSIKVQLYEYCVWFWYYNVWNIRWRDARVLKMTSEQYQKKLKAISDYTTSVAPCGKPWSGVLPKVFLKANSWSMELFFKVEK</sequence>
<dbReference type="InterPro" id="IPR003737">
    <property type="entry name" value="GlcNAc_PI_deacetylase-related"/>
</dbReference>
<proteinExistence type="predicted"/>
<dbReference type="OrthoDB" id="9791139at2"/>
<dbReference type="PANTHER" id="PTHR12993">
    <property type="entry name" value="N-ACETYLGLUCOSAMINYL-PHOSPHATIDYLINOSITOL DE-N-ACETYLASE-RELATED"/>
    <property type="match status" value="1"/>
</dbReference>
<evidence type="ECO:0000313" key="1">
    <source>
        <dbReference type="EMBL" id="QFQ13412.1"/>
    </source>
</evidence>
<evidence type="ECO:0000313" key="2">
    <source>
        <dbReference type="Proteomes" id="UP000249375"/>
    </source>
</evidence>
<dbReference type="RefSeq" id="WP_111897642.1">
    <property type="nucleotide sequence ID" value="NZ_CP033459.1"/>
</dbReference>
<keyword evidence="2" id="KW-1185">Reference proteome</keyword>
<dbReference type="Pfam" id="PF02585">
    <property type="entry name" value="PIG-L"/>
    <property type="match status" value="1"/>
</dbReference>
<dbReference type="SUPFAM" id="SSF102588">
    <property type="entry name" value="LmbE-like"/>
    <property type="match status" value="1"/>
</dbReference>
<name>A0A5P8E8Z4_9BACT</name>
<dbReference type="AlphaFoldDB" id="A0A5P8E8Z4"/>
<dbReference type="EMBL" id="CP033459">
    <property type="protein sequence ID" value="QFQ13412.1"/>
    <property type="molecule type" value="Genomic_DNA"/>
</dbReference>
<dbReference type="PANTHER" id="PTHR12993:SF29">
    <property type="entry name" value="BLR3841 PROTEIN"/>
    <property type="match status" value="1"/>
</dbReference>
<accession>A0A5P8E8Z4</accession>